<reference evidence="4 5" key="1">
    <citation type="journal article" date="2018" name="Nat. Ecol. Evol.">
        <title>Shark genomes provide insights into elasmobranch evolution and the origin of vertebrates.</title>
        <authorList>
            <person name="Hara Y"/>
            <person name="Yamaguchi K"/>
            <person name="Onimaru K"/>
            <person name="Kadota M"/>
            <person name="Koyanagi M"/>
            <person name="Keeley SD"/>
            <person name="Tatsumi K"/>
            <person name="Tanaka K"/>
            <person name="Motone F"/>
            <person name="Kageyama Y"/>
            <person name="Nozu R"/>
            <person name="Adachi N"/>
            <person name="Nishimura O"/>
            <person name="Nakagawa R"/>
            <person name="Tanegashima C"/>
            <person name="Kiyatake I"/>
            <person name="Matsumoto R"/>
            <person name="Murakumo K"/>
            <person name="Nishida K"/>
            <person name="Terakita A"/>
            <person name="Kuratani S"/>
            <person name="Sato K"/>
            <person name="Hyodo S Kuraku.S."/>
        </authorList>
    </citation>
    <scope>NUCLEOTIDE SEQUENCE [LARGE SCALE GENOMIC DNA]</scope>
</reference>
<evidence type="ECO:0000313" key="5">
    <source>
        <dbReference type="Proteomes" id="UP000288216"/>
    </source>
</evidence>
<dbReference type="PROSITE" id="PS50118">
    <property type="entry name" value="HMG_BOX_2"/>
    <property type="match status" value="1"/>
</dbReference>
<organism evidence="4 5">
    <name type="scientific">Scyliorhinus torazame</name>
    <name type="common">Cloudy catshark</name>
    <name type="synonym">Catulus torazame</name>
    <dbReference type="NCBI Taxonomy" id="75743"/>
    <lineage>
        <taxon>Eukaryota</taxon>
        <taxon>Metazoa</taxon>
        <taxon>Chordata</taxon>
        <taxon>Craniata</taxon>
        <taxon>Vertebrata</taxon>
        <taxon>Chondrichthyes</taxon>
        <taxon>Elasmobranchii</taxon>
        <taxon>Galeomorphii</taxon>
        <taxon>Galeoidea</taxon>
        <taxon>Carcharhiniformes</taxon>
        <taxon>Scyliorhinidae</taxon>
        <taxon>Scyliorhinus</taxon>
    </lineage>
</organism>
<dbReference type="GO" id="GO:0003677">
    <property type="term" value="F:DNA binding"/>
    <property type="evidence" value="ECO:0007669"/>
    <property type="project" value="UniProtKB-UniRule"/>
</dbReference>
<evidence type="ECO:0000313" key="4">
    <source>
        <dbReference type="EMBL" id="GCB67442.1"/>
    </source>
</evidence>
<proteinExistence type="predicted"/>
<dbReference type="Gene3D" id="1.10.30.10">
    <property type="entry name" value="High mobility group box domain"/>
    <property type="match status" value="1"/>
</dbReference>
<dbReference type="InterPro" id="IPR009071">
    <property type="entry name" value="HMG_box_dom"/>
</dbReference>
<dbReference type="AlphaFoldDB" id="A0A401P2V0"/>
<feature type="domain" description="HMG box" evidence="3">
    <location>
        <begin position="1"/>
        <end position="32"/>
    </location>
</feature>
<dbReference type="GO" id="GO:0005634">
    <property type="term" value="C:nucleus"/>
    <property type="evidence" value="ECO:0007669"/>
    <property type="project" value="UniProtKB-UniRule"/>
</dbReference>
<comment type="caution">
    <text evidence="4">The sequence shown here is derived from an EMBL/GenBank/DDBJ whole genome shotgun (WGS) entry which is preliminary data.</text>
</comment>
<dbReference type="SUPFAM" id="SSF47095">
    <property type="entry name" value="HMG-box"/>
    <property type="match status" value="1"/>
</dbReference>
<keyword evidence="5" id="KW-1185">Reference proteome</keyword>
<evidence type="ECO:0000259" key="3">
    <source>
        <dbReference type="PROSITE" id="PS50118"/>
    </source>
</evidence>
<gene>
    <name evidence="4" type="ORF">scyTo_0010248</name>
</gene>
<dbReference type="Pfam" id="PF00505">
    <property type="entry name" value="HMG_box"/>
    <property type="match status" value="1"/>
</dbReference>
<name>A0A401P2V0_SCYTO</name>
<feature type="DNA-binding region" description="HMG box" evidence="1">
    <location>
        <begin position="1"/>
        <end position="32"/>
    </location>
</feature>
<sequence>MWPTVQPKDKVPYEQKASKLKEKYEKEIAAYHGKCKGETGQFSMANPSKEEEEDEDEEEDDEEEEDDDEDDE</sequence>
<protein>
    <recommendedName>
        <fullName evidence="3">HMG box domain-containing protein</fullName>
    </recommendedName>
</protein>
<feature type="region of interest" description="Disordered" evidence="2">
    <location>
        <begin position="33"/>
        <end position="72"/>
    </location>
</feature>
<feature type="compositionally biased region" description="Acidic residues" evidence="2">
    <location>
        <begin position="50"/>
        <end position="72"/>
    </location>
</feature>
<dbReference type="STRING" id="75743.A0A401P2V0"/>
<dbReference type="EMBL" id="BFAA01004379">
    <property type="protein sequence ID" value="GCB67442.1"/>
    <property type="molecule type" value="Genomic_DNA"/>
</dbReference>
<dbReference type="InterPro" id="IPR036910">
    <property type="entry name" value="HMG_box_dom_sf"/>
</dbReference>
<keyword evidence="1" id="KW-0539">Nucleus</keyword>
<evidence type="ECO:0000256" key="2">
    <source>
        <dbReference type="SAM" id="MobiDB-lite"/>
    </source>
</evidence>
<keyword evidence="1" id="KW-0238">DNA-binding</keyword>
<accession>A0A401P2V0</accession>
<dbReference type="Proteomes" id="UP000288216">
    <property type="component" value="Unassembled WGS sequence"/>
</dbReference>
<evidence type="ECO:0000256" key="1">
    <source>
        <dbReference type="PROSITE-ProRule" id="PRU00267"/>
    </source>
</evidence>